<dbReference type="PANTHER" id="PTHR40274">
    <property type="entry name" value="VIRGINIAMYCIN B LYASE"/>
    <property type="match status" value="1"/>
</dbReference>
<dbReference type="SUPFAM" id="SSF63825">
    <property type="entry name" value="YWTD domain"/>
    <property type="match status" value="1"/>
</dbReference>
<dbReference type="Gene3D" id="2.130.10.10">
    <property type="entry name" value="YVTN repeat-like/Quinoprotein amine dehydrogenase"/>
    <property type="match status" value="1"/>
</dbReference>
<feature type="signal peptide" evidence="1">
    <location>
        <begin position="1"/>
        <end position="22"/>
    </location>
</feature>
<dbReference type="OrthoDB" id="2531681at2"/>
<evidence type="ECO:0000313" key="3">
    <source>
        <dbReference type="Proteomes" id="UP000198756"/>
    </source>
</evidence>
<feature type="chain" id="PRO_5011792194" evidence="1">
    <location>
        <begin position="23"/>
        <end position="576"/>
    </location>
</feature>
<organism evidence="2 3">
    <name type="scientific">Algoriphagus alkaliphilus</name>
    <dbReference type="NCBI Taxonomy" id="279824"/>
    <lineage>
        <taxon>Bacteria</taxon>
        <taxon>Pseudomonadati</taxon>
        <taxon>Bacteroidota</taxon>
        <taxon>Cytophagia</taxon>
        <taxon>Cytophagales</taxon>
        <taxon>Cyclobacteriaceae</taxon>
        <taxon>Algoriphagus</taxon>
    </lineage>
</organism>
<dbReference type="PROSITE" id="PS51257">
    <property type="entry name" value="PROKAR_LIPOPROTEIN"/>
    <property type="match status" value="1"/>
</dbReference>
<dbReference type="Proteomes" id="UP000198756">
    <property type="component" value="Unassembled WGS sequence"/>
</dbReference>
<protein>
    <submittedName>
        <fullName evidence="2">Sugar lactone lactonase YvrE</fullName>
    </submittedName>
</protein>
<dbReference type="RefSeq" id="WP_092728080.1">
    <property type="nucleotide sequence ID" value="NZ_FMXE01000002.1"/>
</dbReference>
<evidence type="ECO:0000256" key="1">
    <source>
        <dbReference type="SAM" id="SignalP"/>
    </source>
</evidence>
<accession>A0A1G5UYU0</accession>
<dbReference type="InterPro" id="IPR051344">
    <property type="entry name" value="Vgb"/>
</dbReference>
<reference evidence="3" key="1">
    <citation type="submission" date="2016-10" db="EMBL/GenBank/DDBJ databases">
        <authorList>
            <person name="Varghese N."/>
            <person name="Submissions S."/>
        </authorList>
    </citation>
    <scope>NUCLEOTIDE SEQUENCE [LARGE SCALE GENOMIC DNA]</scope>
    <source>
        <strain evidence="3">DSM 22703</strain>
    </source>
</reference>
<keyword evidence="3" id="KW-1185">Reference proteome</keyword>
<name>A0A1G5UYU0_9BACT</name>
<keyword evidence="1" id="KW-0732">Signal</keyword>
<sequence>MKRKLYSILTSLGLLLAITACQEFNELIPQGANSKKNSKVLVQEIATGAVIKGTNGINFGPDGNLYIASFLPQEIIVMNKQNGKIIKRIGSDKGVISPDDLAFGPDGSLYWTDINIGYVGRMTPQGVVTKQFVAPGVNPITFSEDGRLFVGLCFLGDGLYELDPDLIAPPRPIIVASEGNQFPLGFLNAFDFGADGRLYGPIFAAGIVVKVDIDRPGPPSTSPYTDGTVTVVSGGFTVPVAAKFDSKGVLHVLDQSGEVFKVNTTTGEKTLFVKIQEGLDNLAFDSNGSLFISNADFGSIVEILPSGQPRTVSKGGMIAPMGLAVLPGANKQDALFVSDLFRLRKYNGLTGKEEKVYKGDLLGREGNLTTPFTLSADGNNLIVSSWFGGVVQIWDPQSDHVVQTFDVGAPIDAIRFKNDIAVSDLVLGGVVRASDHSMILPIDNANVFAPSGLATDGEKLWVADWGSGIVWQIGFDGNIPLPAIPIVFGLMNPEGLAWDKEGGLLVVETGASRLSRIDLATGVKSTIADGLKLSPPAVGLDAFPPTYAFDGVAVGQSGDIYVSGGGKNVIYRISKN</sequence>
<proteinExistence type="predicted"/>
<dbReference type="InterPro" id="IPR015943">
    <property type="entry name" value="WD40/YVTN_repeat-like_dom_sf"/>
</dbReference>
<dbReference type="InterPro" id="IPR011042">
    <property type="entry name" value="6-blade_b-propeller_TolB-like"/>
</dbReference>
<dbReference type="STRING" id="279824.SAMN03080617_00198"/>
<dbReference type="PANTHER" id="PTHR40274:SF4">
    <property type="entry name" value="BLL1406 PROTEIN"/>
    <property type="match status" value="1"/>
</dbReference>
<dbReference type="SUPFAM" id="SSF50952">
    <property type="entry name" value="Soluble quinoprotein glucose dehydrogenase"/>
    <property type="match status" value="1"/>
</dbReference>
<dbReference type="Gene3D" id="2.120.10.30">
    <property type="entry name" value="TolB, C-terminal domain"/>
    <property type="match status" value="2"/>
</dbReference>
<dbReference type="AlphaFoldDB" id="A0A1G5UYU0"/>
<dbReference type="InterPro" id="IPR011041">
    <property type="entry name" value="Quinoprot_gluc/sorb_DH_b-prop"/>
</dbReference>
<evidence type="ECO:0000313" key="2">
    <source>
        <dbReference type="EMBL" id="SDA38790.1"/>
    </source>
</evidence>
<dbReference type="EMBL" id="FMXE01000002">
    <property type="protein sequence ID" value="SDA38790.1"/>
    <property type="molecule type" value="Genomic_DNA"/>
</dbReference>
<gene>
    <name evidence="2" type="ORF">SAMN03080617_00198</name>
</gene>